<evidence type="ECO:0000256" key="1">
    <source>
        <dbReference type="ARBA" id="ARBA00010940"/>
    </source>
</evidence>
<evidence type="ECO:0000256" key="3">
    <source>
        <dbReference type="ARBA" id="ARBA00023125"/>
    </source>
</evidence>
<keyword evidence="2 5" id="KW-0805">Transcription regulation</keyword>
<comment type="caution">
    <text evidence="7">The sequence shown here is derived from an EMBL/GenBank/DDBJ whole genome shotgun (WGS) entry which is preliminary data.</text>
</comment>
<accession>A0ABR2H6X2</accession>
<evidence type="ECO:0000256" key="5">
    <source>
        <dbReference type="RuleBase" id="RU003796"/>
    </source>
</evidence>
<evidence type="ECO:0000259" key="6">
    <source>
        <dbReference type="SMART" id="SM01372"/>
    </source>
</evidence>
<keyword evidence="3 5" id="KW-0238">DNA-binding</keyword>
<dbReference type="PANTHER" id="PTHR12081:SF18">
    <property type="entry name" value="TRANSCRIPTION FACTOR E2F2-RELATED"/>
    <property type="match status" value="1"/>
</dbReference>
<dbReference type="Proteomes" id="UP001470230">
    <property type="component" value="Unassembled WGS sequence"/>
</dbReference>
<keyword evidence="4 5" id="KW-0804">Transcription</keyword>
<dbReference type="EMBL" id="JAPFFF010000042">
    <property type="protein sequence ID" value="KAK8841175.1"/>
    <property type="molecule type" value="Genomic_DNA"/>
</dbReference>
<dbReference type="InterPro" id="IPR015633">
    <property type="entry name" value="E2F"/>
</dbReference>
<evidence type="ECO:0000313" key="8">
    <source>
        <dbReference type="Proteomes" id="UP001470230"/>
    </source>
</evidence>
<evidence type="ECO:0000313" key="7">
    <source>
        <dbReference type="EMBL" id="KAK8841175.1"/>
    </source>
</evidence>
<dbReference type="Pfam" id="PF02319">
    <property type="entry name" value="WHD_E2F_TDP"/>
    <property type="match status" value="1"/>
</dbReference>
<gene>
    <name evidence="7" type="ORF">M9Y10_027375</name>
</gene>
<dbReference type="Gene3D" id="1.10.10.10">
    <property type="entry name" value="Winged helix-like DNA-binding domain superfamily/Winged helix DNA-binding domain"/>
    <property type="match status" value="2"/>
</dbReference>
<sequence>MIKYSSSCSEVSSPYDEYVLNSPIKKKSIHKKEKEGKKYYDQFKNSIHSFIYDIEIFDLTIVNITTLCMRYKFQKRRFYDVLNVLEAIGCCHKLKSDSIQWFGLSNVPPYLLSLQKKLKVNLIETKLEDIFRADESIIISQLTQLLIMCFLVIQNQTLNIKHIACFLSRHNQRYKTTLCKLYQITHILEAAGILRHTSKPCVIFLDTKYYKIISEKESDVKSNDPNPYSIENLLNDHISEQFQKVVKKRKFEFYTHVQQLQATDNALYQ</sequence>
<keyword evidence="5" id="KW-0539">Nucleus</keyword>
<dbReference type="PANTHER" id="PTHR12081">
    <property type="entry name" value="TRANSCRIPTION FACTOR E2F"/>
    <property type="match status" value="1"/>
</dbReference>
<comment type="subcellular location">
    <subcellularLocation>
        <location evidence="5">Nucleus</location>
    </subcellularLocation>
</comment>
<evidence type="ECO:0000256" key="4">
    <source>
        <dbReference type="ARBA" id="ARBA00023163"/>
    </source>
</evidence>
<evidence type="ECO:0000256" key="2">
    <source>
        <dbReference type="ARBA" id="ARBA00023015"/>
    </source>
</evidence>
<proteinExistence type="inferred from homology"/>
<dbReference type="InterPro" id="IPR036388">
    <property type="entry name" value="WH-like_DNA-bd_sf"/>
</dbReference>
<keyword evidence="8" id="KW-1185">Reference proteome</keyword>
<dbReference type="SUPFAM" id="SSF46785">
    <property type="entry name" value="Winged helix' DNA-binding domain"/>
    <property type="match status" value="1"/>
</dbReference>
<reference evidence="7 8" key="1">
    <citation type="submission" date="2024-04" db="EMBL/GenBank/DDBJ databases">
        <title>Tritrichomonas musculus Genome.</title>
        <authorList>
            <person name="Alves-Ferreira E."/>
            <person name="Grigg M."/>
            <person name="Lorenzi H."/>
            <person name="Galac M."/>
        </authorList>
    </citation>
    <scope>NUCLEOTIDE SEQUENCE [LARGE SCALE GENOMIC DNA]</scope>
    <source>
        <strain evidence="7 8">EAF2021</strain>
    </source>
</reference>
<dbReference type="InterPro" id="IPR003316">
    <property type="entry name" value="E2F_WHTH_DNA-bd_dom"/>
</dbReference>
<name>A0ABR2H6X2_9EUKA</name>
<dbReference type="SMART" id="SM01372">
    <property type="entry name" value="E2F_TDP"/>
    <property type="match status" value="1"/>
</dbReference>
<protein>
    <submittedName>
        <fullName evidence="7">Transcription factor</fullName>
    </submittedName>
</protein>
<feature type="domain" description="E2F/DP family winged-helix DNA-binding" evidence="6">
    <location>
        <begin position="38"/>
        <end position="103"/>
    </location>
</feature>
<comment type="similarity">
    <text evidence="1 5">Belongs to the E2F/DP family.</text>
</comment>
<organism evidence="7 8">
    <name type="scientific">Tritrichomonas musculus</name>
    <dbReference type="NCBI Taxonomy" id="1915356"/>
    <lineage>
        <taxon>Eukaryota</taxon>
        <taxon>Metamonada</taxon>
        <taxon>Parabasalia</taxon>
        <taxon>Tritrichomonadida</taxon>
        <taxon>Tritrichomonadidae</taxon>
        <taxon>Tritrichomonas</taxon>
    </lineage>
</organism>
<dbReference type="InterPro" id="IPR036390">
    <property type="entry name" value="WH_DNA-bd_sf"/>
</dbReference>